<evidence type="ECO:0000256" key="3">
    <source>
        <dbReference type="ARBA" id="ARBA00022525"/>
    </source>
</evidence>
<evidence type="ECO:0000256" key="4">
    <source>
        <dbReference type="ARBA" id="ARBA00022737"/>
    </source>
</evidence>
<dbReference type="GO" id="GO:0033644">
    <property type="term" value="C:host cell membrane"/>
    <property type="evidence" value="ECO:0007669"/>
    <property type="project" value="UniProtKB-SubCell"/>
</dbReference>
<dbReference type="GO" id="GO:0005576">
    <property type="term" value="C:extracellular region"/>
    <property type="evidence" value="ECO:0007669"/>
    <property type="project" value="UniProtKB-SubCell"/>
</dbReference>
<keyword evidence="5" id="KW-1043">Host membrane</keyword>
<dbReference type="NCBIfam" id="NF011744">
    <property type="entry name" value="PRK15197.1"/>
    <property type="match status" value="1"/>
</dbReference>
<keyword evidence="7" id="KW-0472">Membrane</keyword>
<evidence type="ECO:0000256" key="5">
    <source>
        <dbReference type="ARBA" id="ARBA00022870"/>
    </source>
</evidence>
<name>A0A746BJH8_SALER</name>
<reference evidence="9" key="1">
    <citation type="journal article" date="2018" name="Genome Biol.">
        <title>SKESA: strategic k-mer extension for scrupulous assemblies.</title>
        <authorList>
            <person name="Souvorov A."/>
            <person name="Agarwala R."/>
            <person name="Lipman D.J."/>
        </authorList>
    </citation>
    <scope>NUCLEOTIDE SEQUENCE</scope>
    <source>
        <strain evidence="9">MA.NL_O6</strain>
    </source>
</reference>
<dbReference type="Pfam" id="PF00805">
    <property type="entry name" value="Pentapeptide"/>
    <property type="match status" value="1"/>
</dbReference>
<keyword evidence="3" id="KW-0964">Secreted</keyword>
<dbReference type="InterPro" id="IPR048984">
    <property type="entry name" value="PipB2_N"/>
</dbReference>
<evidence type="ECO:0000256" key="7">
    <source>
        <dbReference type="ARBA" id="ARBA00023136"/>
    </source>
</evidence>
<dbReference type="AlphaFoldDB" id="A0A746BJH8"/>
<feature type="domain" description="Secreted effector protein PipB2 N-terminal" evidence="8">
    <location>
        <begin position="29"/>
        <end position="136"/>
    </location>
</feature>
<dbReference type="Gene3D" id="3.30.2450.10">
    <property type="entry name" value="Secreted effector protein pipB2"/>
    <property type="match status" value="1"/>
</dbReference>
<keyword evidence="4" id="KW-0677">Repeat</keyword>
<keyword evidence="6" id="KW-0843">Virulence</keyword>
<dbReference type="Pfam" id="PF21684">
    <property type="entry name" value="PipB2_N"/>
    <property type="match status" value="1"/>
</dbReference>
<evidence type="ECO:0000256" key="2">
    <source>
        <dbReference type="ARBA" id="ARBA00004613"/>
    </source>
</evidence>
<comment type="subcellular location">
    <subcellularLocation>
        <location evidence="1">Host membrane</location>
    </subcellularLocation>
    <subcellularLocation>
        <location evidence="2">Secreted</location>
    </subcellularLocation>
</comment>
<evidence type="ECO:0000313" key="9">
    <source>
        <dbReference type="EMBL" id="HAF3660646.1"/>
    </source>
</evidence>
<dbReference type="EMBL" id="DAAVAN010000003">
    <property type="protein sequence ID" value="HAF3660646.1"/>
    <property type="molecule type" value="Genomic_DNA"/>
</dbReference>
<feature type="non-terminal residue" evidence="9">
    <location>
        <position position="199"/>
    </location>
</feature>
<evidence type="ECO:0000259" key="8">
    <source>
        <dbReference type="Pfam" id="PF21684"/>
    </source>
</evidence>
<dbReference type="Gene3D" id="2.160.20.80">
    <property type="entry name" value="E3 ubiquitin-protein ligase SopA"/>
    <property type="match status" value="1"/>
</dbReference>
<comment type="caution">
    <text evidence="9">The sequence shown here is derived from an EMBL/GenBank/DDBJ whole genome shotgun (WGS) entry which is preliminary data.</text>
</comment>
<evidence type="ECO:0000256" key="1">
    <source>
        <dbReference type="ARBA" id="ARBA00004551"/>
    </source>
</evidence>
<accession>A0A746BJH8</accession>
<dbReference type="SUPFAM" id="SSF141571">
    <property type="entry name" value="Pentapeptide repeat-like"/>
    <property type="match status" value="1"/>
</dbReference>
<reference evidence="9" key="2">
    <citation type="submission" date="2020-02" db="EMBL/GenBank/DDBJ databases">
        <authorList>
            <consortium name="NCBI Pathogen Detection Project"/>
        </authorList>
    </citation>
    <scope>NUCLEOTIDE SEQUENCE</scope>
    <source>
        <strain evidence="9">MA.NL_O6</strain>
    </source>
</reference>
<proteinExistence type="predicted"/>
<gene>
    <name evidence="9" type="primary">pipB</name>
    <name evidence="9" type="ORF">G8C32_001287</name>
</gene>
<protein>
    <submittedName>
        <fullName evidence="9">SPI-2 type III secretion system effector PipB</fullName>
    </submittedName>
</protein>
<sequence length="199" mass="22066">MPITNASPENILRYLHAAGTGTKEAMKSATSPRGILEWFVNFFTCGGVRRSNERCFREVIGKLTTSLLYVNKDAFFDGNKIFLEDVNGCTICLSCGAASENTDPMVIIEVSKNGKTVMDKVDSERFWNVCRMLKLMSKHNIQQPDSLITEDGFLNLRGVNLAYKDFQGEDLSEIDASDADFRETNLSNVNLVGAILCCA</sequence>
<dbReference type="InterPro" id="IPR001646">
    <property type="entry name" value="5peptide_repeat"/>
</dbReference>
<evidence type="ECO:0000256" key="6">
    <source>
        <dbReference type="ARBA" id="ARBA00023026"/>
    </source>
</evidence>
<organism evidence="9">
    <name type="scientific">Salmonella enterica</name>
    <name type="common">Salmonella choleraesuis</name>
    <dbReference type="NCBI Taxonomy" id="28901"/>
    <lineage>
        <taxon>Bacteria</taxon>
        <taxon>Pseudomonadati</taxon>
        <taxon>Pseudomonadota</taxon>
        <taxon>Gammaproteobacteria</taxon>
        <taxon>Enterobacterales</taxon>
        <taxon>Enterobacteriaceae</taxon>
        <taxon>Salmonella</taxon>
    </lineage>
</organism>